<feature type="compositionally biased region" description="Polar residues" evidence="1">
    <location>
        <begin position="330"/>
        <end position="354"/>
    </location>
</feature>
<accession>A0AAJ0A3M1</accession>
<keyword evidence="4" id="KW-1185">Reference proteome</keyword>
<dbReference type="RefSeq" id="XP_060451894.1">
    <property type="nucleotide sequence ID" value="XM_060593203.1"/>
</dbReference>
<feature type="domain" description="DUF7580" evidence="2">
    <location>
        <begin position="395"/>
        <end position="635"/>
    </location>
</feature>
<dbReference type="GeneID" id="85478065"/>
<dbReference type="AlphaFoldDB" id="A0AAJ0A3M1"/>
<feature type="compositionally biased region" description="Basic residues" evidence="1">
    <location>
        <begin position="298"/>
        <end position="307"/>
    </location>
</feature>
<dbReference type="Pfam" id="PF24476">
    <property type="entry name" value="DUF7580"/>
    <property type="match status" value="1"/>
</dbReference>
<comment type="caution">
    <text evidence="3">The sequence shown here is derived from an EMBL/GenBank/DDBJ whole genome shotgun (WGS) entry which is preliminary data.</text>
</comment>
<feature type="region of interest" description="Disordered" evidence="1">
    <location>
        <begin position="298"/>
        <end position="391"/>
    </location>
</feature>
<dbReference type="EMBL" id="JAHMHQ010000001">
    <property type="protein sequence ID" value="KAK1655850.1"/>
    <property type="molecule type" value="Genomic_DNA"/>
</dbReference>
<sequence length="638" mass="70885">MSEVEILGIILGVFPITCDATKDLSTVFGRTQAWWQFETSFENLISAVATQEIAYTQMLERLIGPLEITNEEYESLLRDPGSNLWHAAHVREQLQKRLPQHKYKWFMDNLFNLNMAIADLQKLLPNEKSELYHLNTSFSAEKDRLLARITDINDDLHRFFDGDSGECLAHQWKCCYATAHKIGINAHLKAAKSPATSKSEYFDILLDAKDCRTQLRLHFEALSTTGKSDKTMLPLAAPKAKSAIDIKNQMLFKQQIKSGADAASEKSVSALAITSLAISAHAVEAPRRSILRNATNKLRKLQSRTRMKSGGQSPSLGGPSEKSTRLSPVVTGTLSTSSTASEVTNDSSLRTAPSRQGEPNLGDVSRYSSTTSSASKVRFADAAPPTPPPEECEARAEEMKSMCELVTNFDTMAEKANTLSVDGKKRVVLMPEPKDQGSIKTSTMQSIDNFIHSTSMRLIRLYIGLNFARSLLCLATSSWIPPKLAKDNIFLVCCGAGGKTTRQLGPYFSHIPYDEALTKTRSQSTWNAKSSLLLLGVVLLELFHGQTLEQQNSWAESLGEDGQPDENTRFCGSFLWICRTTESLKVHFGEELGRALAEAIRKCICFDFGRDDEYGDRRLAEVVYREVVVPLEKCCPPF</sequence>
<dbReference type="InterPro" id="IPR056002">
    <property type="entry name" value="DUF7580"/>
</dbReference>
<proteinExistence type="predicted"/>
<protein>
    <recommendedName>
        <fullName evidence="2">DUF7580 domain-containing protein</fullName>
    </recommendedName>
</protein>
<evidence type="ECO:0000313" key="4">
    <source>
        <dbReference type="Proteomes" id="UP001243989"/>
    </source>
</evidence>
<name>A0AAJ0A3M1_9PEZI</name>
<feature type="compositionally biased region" description="Low complexity" evidence="1">
    <location>
        <begin position="309"/>
        <end position="320"/>
    </location>
</feature>
<evidence type="ECO:0000313" key="3">
    <source>
        <dbReference type="EMBL" id="KAK1655850.1"/>
    </source>
</evidence>
<evidence type="ECO:0000256" key="1">
    <source>
        <dbReference type="SAM" id="MobiDB-lite"/>
    </source>
</evidence>
<dbReference type="PANTHER" id="PTHR35186">
    <property type="entry name" value="ANK_REP_REGION DOMAIN-CONTAINING PROTEIN"/>
    <property type="match status" value="1"/>
</dbReference>
<dbReference type="Proteomes" id="UP001243989">
    <property type="component" value="Unassembled WGS sequence"/>
</dbReference>
<organism evidence="3 4">
    <name type="scientific">Colletotrichum phormii</name>
    <dbReference type="NCBI Taxonomy" id="359342"/>
    <lineage>
        <taxon>Eukaryota</taxon>
        <taxon>Fungi</taxon>
        <taxon>Dikarya</taxon>
        <taxon>Ascomycota</taxon>
        <taxon>Pezizomycotina</taxon>
        <taxon>Sordariomycetes</taxon>
        <taxon>Hypocreomycetidae</taxon>
        <taxon>Glomerellales</taxon>
        <taxon>Glomerellaceae</taxon>
        <taxon>Colletotrichum</taxon>
        <taxon>Colletotrichum acutatum species complex</taxon>
    </lineage>
</organism>
<reference evidence="3" key="1">
    <citation type="submission" date="2021-06" db="EMBL/GenBank/DDBJ databases">
        <title>Comparative genomics, transcriptomics and evolutionary studies reveal genomic signatures of adaptation to plant cell wall in hemibiotrophic fungi.</title>
        <authorList>
            <consortium name="DOE Joint Genome Institute"/>
            <person name="Baroncelli R."/>
            <person name="Diaz J.F."/>
            <person name="Benocci T."/>
            <person name="Peng M."/>
            <person name="Battaglia E."/>
            <person name="Haridas S."/>
            <person name="Andreopoulos W."/>
            <person name="Labutti K."/>
            <person name="Pangilinan J."/>
            <person name="Floch G.L."/>
            <person name="Makela M.R."/>
            <person name="Henrissat B."/>
            <person name="Grigoriev I.V."/>
            <person name="Crouch J.A."/>
            <person name="De Vries R.P."/>
            <person name="Sukno S.A."/>
            <person name="Thon M.R."/>
        </authorList>
    </citation>
    <scope>NUCLEOTIDE SEQUENCE</scope>
    <source>
        <strain evidence="3">CBS 102054</strain>
    </source>
</reference>
<evidence type="ECO:0000259" key="2">
    <source>
        <dbReference type="Pfam" id="PF24476"/>
    </source>
</evidence>
<dbReference type="PANTHER" id="PTHR35186:SF4">
    <property type="entry name" value="PRION-INHIBITION AND PROPAGATION HELO DOMAIN-CONTAINING PROTEIN"/>
    <property type="match status" value="1"/>
</dbReference>
<gene>
    <name evidence="3" type="ORF">BDP81DRAFT_456670</name>
</gene>
<feature type="compositionally biased region" description="Low complexity" evidence="1">
    <location>
        <begin position="365"/>
        <end position="383"/>
    </location>
</feature>